<name>A0A177EAJ6_9MICR</name>
<keyword evidence="1" id="KW-0732">Signal</keyword>
<reference evidence="2 3" key="1">
    <citation type="submission" date="2016-02" db="EMBL/GenBank/DDBJ databases">
        <title>Discovery of a natural microsporidian pathogen with a broad tissue tropism in Caenorhabditis elegans.</title>
        <authorList>
            <person name="Luallen R.J."/>
            <person name="Reinke A.W."/>
            <person name="Tong L."/>
            <person name="Botts M.R."/>
            <person name="Felix M.-A."/>
            <person name="Troemel E.R."/>
        </authorList>
    </citation>
    <scope>NUCLEOTIDE SEQUENCE [LARGE SCALE GENOMIC DNA]</scope>
    <source>
        <strain evidence="2 3">JUm2807</strain>
    </source>
</reference>
<evidence type="ECO:0000313" key="2">
    <source>
        <dbReference type="EMBL" id="OAG28957.1"/>
    </source>
</evidence>
<feature type="signal peptide" evidence="1">
    <location>
        <begin position="1"/>
        <end position="27"/>
    </location>
</feature>
<dbReference type="AlphaFoldDB" id="A0A177EAJ6"/>
<dbReference type="PROSITE" id="PS51257">
    <property type="entry name" value="PROKAR_LIPOPROTEIN"/>
    <property type="match status" value="1"/>
</dbReference>
<proteinExistence type="predicted"/>
<dbReference type="GeneID" id="93647446"/>
<accession>A0A177EAJ6</accession>
<gene>
    <name evidence="2" type="ORF">NEDG_01096</name>
</gene>
<evidence type="ECO:0000256" key="1">
    <source>
        <dbReference type="SAM" id="SignalP"/>
    </source>
</evidence>
<organism evidence="2 3">
    <name type="scientific">Nematocida displodere</name>
    <dbReference type="NCBI Taxonomy" id="1805483"/>
    <lineage>
        <taxon>Eukaryota</taxon>
        <taxon>Fungi</taxon>
        <taxon>Fungi incertae sedis</taxon>
        <taxon>Microsporidia</taxon>
        <taxon>Nematocida</taxon>
    </lineage>
</organism>
<dbReference type="RefSeq" id="XP_067543702.1">
    <property type="nucleotide sequence ID" value="XM_067688514.1"/>
</dbReference>
<dbReference type="EMBL" id="LTDL01000042">
    <property type="protein sequence ID" value="OAG28957.1"/>
    <property type="molecule type" value="Genomic_DNA"/>
</dbReference>
<sequence length="465" mass="51720">MVSRVCLRYSLALKGICLLGMAVAVSCSKQSETYGPNEAEEAEVAGVAGVAEIAQASSGFMKKNIDPISIKNLPSLKRRSCDGFSPMLTKYALSSHLLPPTAHTEATIAFFDKWAPGNLKYQPGRVTYVLEKNQTQIVVFDLNPMELEGIPPQIEPGLVFSEVRVLATYLEECEISLAEVTAKLAKLFQAFDGVCIDKLHMEDFDIEEDLSPAPEKRPLFIASQLSMCHVTSSFFEWFCGRFDLGACSPGLSLKIDNSPLSSIACIDSLGIKTLSGLFLNELGDLACLSCQLLEQGRVKNSLELWYLSSDITLSPKVSKAIAEKDWDSMRVDIEVWFYICSSTHMNVVVKNVLELNVGEWGEFLEFELSNEDAFVRVKTLVLENNSVNDHLTLVSFRAIMQWIKTEFLEVETIELFMSLNILIDDEVNLFLSEIPIPPKTKSSIPSPIKFRVDGPQPVSHTQHML</sequence>
<comment type="caution">
    <text evidence="2">The sequence shown here is derived from an EMBL/GenBank/DDBJ whole genome shotgun (WGS) entry which is preliminary data.</text>
</comment>
<dbReference type="VEuPathDB" id="MicrosporidiaDB:NEDG_01096"/>
<evidence type="ECO:0000313" key="3">
    <source>
        <dbReference type="Proteomes" id="UP000185944"/>
    </source>
</evidence>
<keyword evidence="3" id="KW-1185">Reference proteome</keyword>
<protein>
    <submittedName>
        <fullName evidence="2">Uncharacterized protein</fullName>
    </submittedName>
</protein>
<feature type="chain" id="PRO_5008060263" evidence="1">
    <location>
        <begin position="28"/>
        <end position="465"/>
    </location>
</feature>
<dbReference type="Proteomes" id="UP000185944">
    <property type="component" value="Unassembled WGS sequence"/>
</dbReference>